<evidence type="ECO:0000313" key="25">
    <source>
        <dbReference type="Ensembl" id="ENSSPUP00000018437.1"/>
    </source>
</evidence>
<evidence type="ECO:0000256" key="12">
    <source>
        <dbReference type="ARBA" id="ARBA00022843"/>
    </source>
</evidence>
<evidence type="ECO:0000256" key="1">
    <source>
        <dbReference type="ARBA" id="ARBA00004251"/>
    </source>
</evidence>
<dbReference type="InterPro" id="IPR032675">
    <property type="entry name" value="LRR_dom_sf"/>
</dbReference>
<dbReference type="GO" id="GO:0007249">
    <property type="term" value="P:canonical NF-kappaB signal transduction"/>
    <property type="evidence" value="ECO:0007669"/>
    <property type="project" value="Ensembl"/>
</dbReference>
<dbReference type="GO" id="GO:0035666">
    <property type="term" value="P:TRIF-dependent toll-like receptor signaling pathway"/>
    <property type="evidence" value="ECO:0007669"/>
    <property type="project" value="Ensembl"/>
</dbReference>
<keyword evidence="11" id="KW-0967">Endosome</keyword>
<dbReference type="PANTHER" id="PTHR24365:SF521">
    <property type="entry name" value="TOLL-LIKE RECEPTOR 4"/>
    <property type="match status" value="1"/>
</dbReference>
<evidence type="ECO:0000256" key="18">
    <source>
        <dbReference type="ARBA" id="ARBA00023198"/>
    </source>
</evidence>
<dbReference type="GO" id="GO:0045348">
    <property type="term" value="P:positive regulation of MHC class II biosynthetic process"/>
    <property type="evidence" value="ECO:0007669"/>
    <property type="project" value="Ensembl"/>
</dbReference>
<dbReference type="GO" id="GO:0032720">
    <property type="term" value="P:negative regulation of tumor necrosis factor production"/>
    <property type="evidence" value="ECO:0007669"/>
    <property type="project" value="Ensembl"/>
</dbReference>
<keyword evidence="6 21" id="KW-0399">Innate immunity</keyword>
<keyword evidence="19" id="KW-0966">Cell projection</keyword>
<dbReference type="PROSITE" id="PS51450">
    <property type="entry name" value="LRR"/>
    <property type="match status" value="1"/>
</dbReference>
<evidence type="ECO:0000256" key="21">
    <source>
        <dbReference type="PIRNR" id="PIRNR037595"/>
    </source>
</evidence>
<dbReference type="OMA" id="CKHSAER"/>
<dbReference type="GO" id="GO:0043123">
    <property type="term" value="P:positive regulation of canonical NF-kappaB signal transduction"/>
    <property type="evidence" value="ECO:0007669"/>
    <property type="project" value="Ensembl"/>
</dbReference>
<dbReference type="AlphaFoldDB" id="A0A8D0HC69"/>
<feature type="transmembrane region" description="Helical" evidence="22">
    <location>
        <begin position="642"/>
        <end position="662"/>
    </location>
</feature>
<dbReference type="GO" id="GO:0034142">
    <property type="term" value="P:toll-like receptor 4 signaling pathway"/>
    <property type="evidence" value="ECO:0007669"/>
    <property type="project" value="Ensembl"/>
</dbReference>
<evidence type="ECO:0000256" key="13">
    <source>
        <dbReference type="ARBA" id="ARBA00022859"/>
    </source>
</evidence>
<dbReference type="GO" id="GO:0014911">
    <property type="term" value="P:positive regulation of smooth muscle cell migration"/>
    <property type="evidence" value="ECO:0007669"/>
    <property type="project" value="Ensembl"/>
</dbReference>
<dbReference type="GO" id="GO:0009897">
    <property type="term" value="C:external side of plasma membrane"/>
    <property type="evidence" value="ECO:0007669"/>
    <property type="project" value="Ensembl"/>
</dbReference>
<dbReference type="InterPro" id="IPR001611">
    <property type="entry name" value="Leu-rich_rpt"/>
</dbReference>
<dbReference type="SMART" id="SM00255">
    <property type="entry name" value="TIR"/>
    <property type="match status" value="1"/>
</dbReference>
<evidence type="ECO:0000256" key="4">
    <source>
        <dbReference type="ARBA" id="ARBA00009634"/>
    </source>
</evidence>
<dbReference type="GO" id="GO:0048661">
    <property type="term" value="P:positive regulation of smooth muscle cell proliferation"/>
    <property type="evidence" value="ECO:0007669"/>
    <property type="project" value="Ensembl"/>
</dbReference>
<dbReference type="SMART" id="SM00082">
    <property type="entry name" value="LRRCT"/>
    <property type="match status" value="1"/>
</dbReference>
<reference evidence="25" key="1">
    <citation type="submission" date="2025-08" db="UniProtKB">
        <authorList>
            <consortium name="Ensembl"/>
        </authorList>
    </citation>
    <scope>IDENTIFICATION</scope>
</reference>
<dbReference type="GeneTree" id="ENSGT00940000160778"/>
<dbReference type="Pfam" id="PF00560">
    <property type="entry name" value="LRR_1"/>
    <property type="match status" value="1"/>
</dbReference>
<dbReference type="GO" id="GO:0120163">
    <property type="term" value="P:negative regulation of cold-induced thermogenesis"/>
    <property type="evidence" value="ECO:0007669"/>
    <property type="project" value="Ensembl"/>
</dbReference>
<dbReference type="GO" id="GO:1904466">
    <property type="term" value="P:positive regulation of matrix metallopeptidase secretion"/>
    <property type="evidence" value="ECO:0007669"/>
    <property type="project" value="Ensembl"/>
</dbReference>
<dbReference type="GO" id="GO:0032757">
    <property type="term" value="P:positive regulation of interleukin-8 production"/>
    <property type="evidence" value="ECO:0007669"/>
    <property type="project" value="Ensembl"/>
</dbReference>
<evidence type="ECO:0000313" key="26">
    <source>
        <dbReference type="Proteomes" id="UP000694392"/>
    </source>
</evidence>
<dbReference type="SUPFAM" id="SSF52058">
    <property type="entry name" value="L domain-like"/>
    <property type="match status" value="2"/>
</dbReference>
<evidence type="ECO:0000256" key="9">
    <source>
        <dbReference type="ARBA" id="ARBA00022729"/>
    </source>
</evidence>
<dbReference type="GO" id="GO:0032731">
    <property type="term" value="P:positive regulation of interleukin-1 beta production"/>
    <property type="evidence" value="ECO:0007669"/>
    <property type="project" value="Ensembl"/>
</dbReference>
<protein>
    <recommendedName>
        <fullName evidence="20">Toll-like receptor 4</fullName>
    </recommendedName>
</protein>
<dbReference type="FunFam" id="3.40.50.10140:FF:000006">
    <property type="entry name" value="Toll-like receptor 4"/>
    <property type="match status" value="1"/>
</dbReference>
<dbReference type="GO" id="GO:0005769">
    <property type="term" value="C:early endosome"/>
    <property type="evidence" value="ECO:0007669"/>
    <property type="project" value="UniProtKB-SubCell"/>
</dbReference>
<dbReference type="GO" id="GO:0046330">
    <property type="term" value="P:positive regulation of JNK cascade"/>
    <property type="evidence" value="ECO:0007669"/>
    <property type="project" value="Ensembl"/>
</dbReference>
<dbReference type="GO" id="GO:0014004">
    <property type="term" value="P:microglia differentiation"/>
    <property type="evidence" value="ECO:0007669"/>
    <property type="project" value="Ensembl"/>
</dbReference>
<dbReference type="GO" id="GO:0036120">
    <property type="term" value="P:cellular response to platelet-derived growth factor stimulus"/>
    <property type="evidence" value="ECO:0007669"/>
    <property type="project" value="Ensembl"/>
</dbReference>
<dbReference type="GO" id="GO:0070374">
    <property type="term" value="P:positive regulation of ERK1 and ERK2 cascade"/>
    <property type="evidence" value="ECO:0007669"/>
    <property type="project" value="Ensembl"/>
</dbReference>
<dbReference type="GO" id="GO:0002322">
    <property type="term" value="P:B cell proliferation involved in immune response"/>
    <property type="evidence" value="ECO:0007669"/>
    <property type="project" value="Ensembl"/>
</dbReference>
<dbReference type="InterPro" id="IPR000483">
    <property type="entry name" value="Cys-rich_flank_reg_C"/>
</dbReference>
<dbReference type="Pfam" id="PF01582">
    <property type="entry name" value="TIR"/>
    <property type="match status" value="1"/>
</dbReference>
<evidence type="ECO:0000256" key="10">
    <source>
        <dbReference type="ARBA" id="ARBA00022737"/>
    </source>
</evidence>
<dbReference type="GO" id="GO:0001726">
    <property type="term" value="C:ruffle"/>
    <property type="evidence" value="ECO:0007669"/>
    <property type="project" value="UniProtKB-SubCell"/>
</dbReference>
<dbReference type="GO" id="GO:0010467">
    <property type="term" value="P:gene expression"/>
    <property type="evidence" value="ECO:0007669"/>
    <property type="project" value="Ensembl"/>
</dbReference>
<evidence type="ECO:0000256" key="7">
    <source>
        <dbReference type="ARBA" id="ARBA00022614"/>
    </source>
</evidence>
<dbReference type="GO" id="GO:2000343">
    <property type="term" value="P:positive regulation of chemokine (C-X-C motif) ligand 2 production"/>
    <property type="evidence" value="ECO:0007669"/>
    <property type="project" value="Ensembl"/>
</dbReference>
<dbReference type="GO" id="GO:0006809">
    <property type="term" value="P:nitric oxide biosynthetic process"/>
    <property type="evidence" value="ECO:0007669"/>
    <property type="project" value="Ensembl"/>
</dbReference>
<dbReference type="InterPro" id="IPR017241">
    <property type="entry name" value="Toll-like_receptor"/>
</dbReference>
<reference evidence="25" key="2">
    <citation type="submission" date="2025-09" db="UniProtKB">
        <authorList>
            <consortium name="Ensembl"/>
        </authorList>
    </citation>
    <scope>IDENTIFICATION</scope>
</reference>
<dbReference type="GO" id="GO:1900017">
    <property type="term" value="P:positive regulation of cytokine production involved in inflammatory response"/>
    <property type="evidence" value="ECO:0007669"/>
    <property type="project" value="Ensembl"/>
</dbReference>
<dbReference type="GO" id="GO:0071260">
    <property type="term" value="P:cellular response to mechanical stimulus"/>
    <property type="evidence" value="ECO:0007669"/>
    <property type="project" value="Ensembl"/>
</dbReference>
<dbReference type="Gene3D" id="3.80.10.10">
    <property type="entry name" value="Ribonuclease Inhibitor"/>
    <property type="match status" value="1"/>
</dbReference>
<dbReference type="GO" id="GO:0071346">
    <property type="term" value="P:cellular response to type II interferon"/>
    <property type="evidence" value="ECO:0007669"/>
    <property type="project" value="Ensembl"/>
</dbReference>
<dbReference type="GO" id="GO:1903974">
    <property type="term" value="P:positive regulation of cellular response to macrophage colony-stimulating factor stimulus"/>
    <property type="evidence" value="ECO:0007669"/>
    <property type="project" value="Ensembl"/>
</dbReference>
<dbReference type="GO" id="GO:0032497">
    <property type="term" value="P:detection of lipopolysaccharide"/>
    <property type="evidence" value="ECO:0007669"/>
    <property type="project" value="Ensembl"/>
</dbReference>
<dbReference type="GO" id="GO:1904646">
    <property type="term" value="P:cellular response to amyloid-beta"/>
    <property type="evidence" value="ECO:0007669"/>
    <property type="project" value="Ensembl"/>
</dbReference>
<evidence type="ECO:0000256" key="20">
    <source>
        <dbReference type="ARBA" id="ARBA00040109"/>
    </source>
</evidence>
<evidence type="ECO:0000256" key="17">
    <source>
        <dbReference type="ARBA" id="ARBA00023180"/>
    </source>
</evidence>
<dbReference type="GO" id="GO:0002246">
    <property type="term" value="P:wound healing involved in inflammatory response"/>
    <property type="evidence" value="ECO:0007669"/>
    <property type="project" value="Ensembl"/>
</dbReference>
<dbReference type="GO" id="GO:0032707">
    <property type="term" value="P:negative regulation of interleukin-23 production"/>
    <property type="evidence" value="ECO:0007669"/>
    <property type="project" value="Ensembl"/>
</dbReference>
<comment type="subcellular location">
    <subcellularLocation>
        <location evidence="1">Cell membrane</location>
        <topology evidence="1">Single-pass type I membrane protein</topology>
    </subcellularLocation>
    <subcellularLocation>
        <location evidence="3">Cell projection</location>
        <location evidence="3">Ruffle</location>
    </subcellularLocation>
    <subcellularLocation>
        <location evidence="2">Early endosome</location>
    </subcellularLocation>
</comment>
<dbReference type="GO" id="GO:0051132">
    <property type="term" value="P:NK T cell activation"/>
    <property type="evidence" value="ECO:0007669"/>
    <property type="project" value="Ensembl"/>
</dbReference>
<dbReference type="GO" id="GO:0034143">
    <property type="term" value="P:regulation of toll-like receptor 4 signaling pathway"/>
    <property type="evidence" value="ECO:0007669"/>
    <property type="project" value="Ensembl"/>
</dbReference>
<keyword evidence="18 21" id="KW-0395">Inflammatory response</keyword>
<dbReference type="GO" id="GO:0046696">
    <property type="term" value="C:lipopolysaccharide receptor complex"/>
    <property type="evidence" value="ECO:0007669"/>
    <property type="project" value="Ensembl"/>
</dbReference>
<dbReference type="GO" id="GO:0032715">
    <property type="term" value="P:negative regulation of interleukin-6 production"/>
    <property type="evidence" value="ECO:0007669"/>
    <property type="project" value="Ensembl"/>
</dbReference>
<comment type="similarity">
    <text evidence="4 21">Belongs to the Toll-like receptor family.</text>
</comment>
<dbReference type="GO" id="GO:0070373">
    <property type="term" value="P:negative regulation of ERK1 and ERK2 cascade"/>
    <property type="evidence" value="ECO:0007669"/>
    <property type="project" value="Ensembl"/>
</dbReference>
<dbReference type="GO" id="GO:0070427">
    <property type="term" value="P:nucleotide-binding oligomerization domain containing 1 signaling pathway"/>
    <property type="evidence" value="ECO:0007669"/>
    <property type="project" value="Ensembl"/>
</dbReference>
<dbReference type="GO" id="GO:0001875">
    <property type="term" value="F:lipopolysaccharide immune receptor activity"/>
    <property type="evidence" value="ECO:0007669"/>
    <property type="project" value="Ensembl"/>
</dbReference>
<dbReference type="GO" id="GO:0032735">
    <property type="term" value="P:positive regulation of interleukin-12 production"/>
    <property type="evidence" value="ECO:0007669"/>
    <property type="project" value="Ensembl"/>
</dbReference>
<dbReference type="GO" id="GO:0032755">
    <property type="term" value="P:positive regulation of interleukin-6 production"/>
    <property type="evidence" value="ECO:0007669"/>
    <property type="project" value="Ensembl"/>
</dbReference>
<dbReference type="GO" id="GO:0023019">
    <property type="term" value="P:signal transduction involved in regulation of gene expression"/>
    <property type="evidence" value="ECO:0007669"/>
    <property type="project" value="Ensembl"/>
</dbReference>
<dbReference type="GO" id="GO:2001238">
    <property type="term" value="P:positive regulation of extrinsic apoptotic signaling pathway"/>
    <property type="evidence" value="ECO:0007669"/>
    <property type="project" value="Ensembl"/>
</dbReference>
<evidence type="ECO:0000259" key="24">
    <source>
        <dbReference type="PROSITE" id="PS50104"/>
    </source>
</evidence>
<dbReference type="Ensembl" id="ENSSPUT00000019641.1">
    <property type="protein sequence ID" value="ENSSPUP00000018437.1"/>
    <property type="gene ID" value="ENSSPUG00000014240.1"/>
</dbReference>
<dbReference type="Gene3D" id="3.40.50.10140">
    <property type="entry name" value="Toll/interleukin-1 receptor homology (TIR) domain"/>
    <property type="match status" value="1"/>
</dbReference>
<evidence type="ECO:0000256" key="16">
    <source>
        <dbReference type="ARBA" id="ARBA00023170"/>
    </source>
</evidence>
<dbReference type="GO" id="GO:0030890">
    <property type="term" value="P:positive regulation of B cell proliferation"/>
    <property type="evidence" value="ECO:0007669"/>
    <property type="project" value="Ensembl"/>
</dbReference>
<evidence type="ECO:0000256" key="2">
    <source>
        <dbReference type="ARBA" id="ARBA00004412"/>
    </source>
</evidence>
<dbReference type="GO" id="GO:0060729">
    <property type="term" value="P:intestinal epithelial structure maintenance"/>
    <property type="evidence" value="ECO:0007669"/>
    <property type="project" value="Ensembl"/>
</dbReference>
<dbReference type="PROSITE" id="PS50104">
    <property type="entry name" value="TIR"/>
    <property type="match status" value="1"/>
</dbReference>
<dbReference type="GO" id="GO:0032760">
    <property type="term" value="P:positive regulation of tumor necrosis factor production"/>
    <property type="evidence" value="ECO:0007669"/>
    <property type="project" value="Ensembl"/>
</dbReference>
<dbReference type="GO" id="GO:0014002">
    <property type="term" value="P:astrocyte development"/>
    <property type="evidence" value="ECO:0007669"/>
    <property type="project" value="Ensembl"/>
</dbReference>
<dbReference type="GO" id="GO:0010008">
    <property type="term" value="C:endosome membrane"/>
    <property type="evidence" value="ECO:0007669"/>
    <property type="project" value="Ensembl"/>
</dbReference>
<evidence type="ECO:0000256" key="6">
    <source>
        <dbReference type="ARBA" id="ARBA00022588"/>
    </source>
</evidence>
<feature type="chain" id="PRO_5034435849" description="Toll-like receptor 4" evidence="23">
    <location>
        <begin position="19"/>
        <end position="840"/>
    </location>
</feature>
<feature type="domain" description="TIR" evidence="24">
    <location>
        <begin position="686"/>
        <end position="829"/>
    </location>
</feature>
<dbReference type="GO" id="GO:0071223">
    <property type="term" value="P:cellular response to lipoteichoic acid"/>
    <property type="evidence" value="ECO:0007669"/>
    <property type="project" value="Ensembl"/>
</dbReference>
<evidence type="ECO:0000256" key="14">
    <source>
        <dbReference type="ARBA" id="ARBA00022989"/>
    </source>
</evidence>
<dbReference type="InterPro" id="IPR000157">
    <property type="entry name" value="TIR_dom"/>
</dbReference>
<dbReference type="GO" id="GO:1903428">
    <property type="term" value="P:positive regulation of reactive oxygen species biosynthetic process"/>
    <property type="evidence" value="ECO:0007669"/>
    <property type="project" value="Ensembl"/>
</dbReference>
<dbReference type="GO" id="GO:0046982">
    <property type="term" value="F:protein heterodimerization activity"/>
    <property type="evidence" value="ECO:0007669"/>
    <property type="project" value="Ensembl"/>
</dbReference>
<dbReference type="GO" id="GO:0005102">
    <property type="term" value="F:signaling receptor binding"/>
    <property type="evidence" value="ECO:0007669"/>
    <property type="project" value="Ensembl"/>
</dbReference>
<dbReference type="GO" id="GO:0050729">
    <property type="term" value="P:positive regulation of inflammatory response"/>
    <property type="evidence" value="ECO:0007669"/>
    <property type="project" value="Ensembl"/>
</dbReference>
<dbReference type="SMART" id="SM00369">
    <property type="entry name" value="LRR_TYP"/>
    <property type="match status" value="9"/>
</dbReference>
<dbReference type="GO" id="GO:0004888">
    <property type="term" value="F:transmembrane signaling receptor activity"/>
    <property type="evidence" value="ECO:0007669"/>
    <property type="project" value="Ensembl"/>
</dbReference>
<evidence type="ECO:0000256" key="23">
    <source>
        <dbReference type="SAM" id="SignalP"/>
    </source>
</evidence>
<accession>A0A8D0HC69</accession>
<dbReference type="GO" id="GO:0045429">
    <property type="term" value="P:positive regulation of nitric oxide biosynthetic process"/>
    <property type="evidence" value="ECO:0007669"/>
    <property type="project" value="Ensembl"/>
</dbReference>
<dbReference type="GO" id="GO:0032729">
    <property type="term" value="P:positive regulation of type II interferon production"/>
    <property type="evidence" value="ECO:0007669"/>
    <property type="project" value="Ensembl"/>
</dbReference>
<evidence type="ECO:0000256" key="19">
    <source>
        <dbReference type="ARBA" id="ARBA00023273"/>
    </source>
</evidence>
<keyword evidence="15 22" id="KW-0472">Membrane</keyword>
<dbReference type="SUPFAM" id="SSF52200">
    <property type="entry name" value="Toll/Interleukin receptor TIR domain"/>
    <property type="match status" value="1"/>
</dbReference>
<evidence type="ECO:0000256" key="15">
    <source>
        <dbReference type="ARBA" id="ARBA00023136"/>
    </source>
</evidence>
<dbReference type="GO" id="GO:0032728">
    <property type="term" value="P:positive regulation of interferon-beta production"/>
    <property type="evidence" value="ECO:0007669"/>
    <property type="project" value="Ensembl"/>
</dbReference>
<dbReference type="GO" id="GO:0070430">
    <property type="term" value="P:positive regulation of nucleotide-binding oligomerization domain containing 1 signaling pathway"/>
    <property type="evidence" value="ECO:0007669"/>
    <property type="project" value="Ensembl"/>
</dbReference>
<dbReference type="GO" id="GO:0051403">
    <property type="term" value="P:stress-activated MAPK cascade"/>
    <property type="evidence" value="ECO:0007669"/>
    <property type="project" value="Ensembl"/>
</dbReference>
<dbReference type="GO" id="GO:0070371">
    <property type="term" value="P:ERK1 and ERK2 cascade"/>
    <property type="evidence" value="ECO:0007669"/>
    <property type="project" value="Ensembl"/>
</dbReference>
<dbReference type="Pfam" id="PF13855">
    <property type="entry name" value="LRR_8"/>
    <property type="match status" value="2"/>
</dbReference>
<dbReference type="GO" id="GO:0045944">
    <property type="term" value="P:positive regulation of transcription by RNA polymerase II"/>
    <property type="evidence" value="ECO:0007669"/>
    <property type="project" value="Ensembl"/>
</dbReference>
<dbReference type="PIRSF" id="PIRSF037595">
    <property type="entry name" value="Toll-like_receptor"/>
    <property type="match status" value="1"/>
</dbReference>
<keyword evidence="14 22" id="KW-1133">Transmembrane helix</keyword>
<dbReference type="Proteomes" id="UP000694392">
    <property type="component" value="Unplaced"/>
</dbReference>
<dbReference type="GO" id="GO:0043032">
    <property type="term" value="P:positive regulation of macrophage activation"/>
    <property type="evidence" value="ECO:0007669"/>
    <property type="project" value="Ensembl"/>
</dbReference>
<keyword evidence="7" id="KW-0433">Leucine-rich repeat</keyword>
<evidence type="ECO:0000256" key="22">
    <source>
        <dbReference type="SAM" id="Phobius"/>
    </source>
</evidence>
<dbReference type="GO" id="GO:1900227">
    <property type="term" value="P:positive regulation of NLRP3 inflammasome complex assembly"/>
    <property type="evidence" value="ECO:0007669"/>
    <property type="project" value="Ensembl"/>
</dbReference>
<evidence type="ECO:0000256" key="5">
    <source>
        <dbReference type="ARBA" id="ARBA00022475"/>
    </source>
</evidence>
<keyword evidence="9 23" id="KW-0732">Signal</keyword>
<evidence type="ECO:0000256" key="8">
    <source>
        <dbReference type="ARBA" id="ARBA00022692"/>
    </source>
</evidence>
<dbReference type="GO" id="GO:0003422">
    <property type="term" value="P:growth plate cartilage morphogenesis"/>
    <property type="evidence" value="ECO:0007669"/>
    <property type="project" value="Ensembl"/>
</dbReference>
<dbReference type="InterPro" id="IPR035897">
    <property type="entry name" value="Toll_tir_struct_dom_sf"/>
</dbReference>
<dbReference type="InterPro" id="IPR003591">
    <property type="entry name" value="Leu-rich_rpt_typical-subtyp"/>
</dbReference>
<keyword evidence="10" id="KW-0677">Repeat</keyword>
<dbReference type="GO" id="GO:0140052">
    <property type="term" value="P:cellular response to oxidised low-density lipoprotein particle stimulus"/>
    <property type="evidence" value="ECO:0007669"/>
    <property type="project" value="Ensembl"/>
</dbReference>
<dbReference type="GO" id="GO:0070431">
    <property type="term" value="P:nucleotide-binding oligomerization domain containing 2 signaling pathway"/>
    <property type="evidence" value="ECO:0007669"/>
    <property type="project" value="Ensembl"/>
</dbReference>
<keyword evidence="17" id="KW-0325">Glycoprotein</keyword>
<dbReference type="GO" id="GO:0032700">
    <property type="term" value="P:negative regulation of interleukin-17 production"/>
    <property type="evidence" value="ECO:0007669"/>
    <property type="project" value="Ensembl"/>
</dbReference>
<name>A0A8D0HC69_SPHPU</name>
<dbReference type="GO" id="GO:0070434">
    <property type="term" value="P:positive regulation of nucleotide-binding oligomerization domain containing 2 signaling pathway"/>
    <property type="evidence" value="ECO:0007669"/>
    <property type="project" value="Ensembl"/>
</dbReference>
<dbReference type="GO" id="GO:0032874">
    <property type="term" value="P:positive regulation of stress-activated MAPK cascade"/>
    <property type="evidence" value="ECO:0007669"/>
    <property type="project" value="Ensembl"/>
</dbReference>
<dbReference type="GO" id="GO:0050829">
    <property type="term" value="P:defense response to Gram-negative bacterium"/>
    <property type="evidence" value="ECO:0007669"/>
    <property type="project" value="Ensembl"/>
</dbReference>
<dbReference type="GO" id="GO:0007254">
    <property type="term" value="P:JNK cascade"/>
    <property type="evidence" value="ECO:0007669"/>
    <property type="project" value="Ensembl"/>
</dbReference>
<feature type="signal peptide" evidence="23">
    <location>
        <begin position="1"/>
        <end position="18"/>
    </location>
</feature>
<gene>
    <name evidence="25" type="primary">TLR4</name>
</gene>
<dbReference type="GO" id="GO:0001891">
    <property type="term" value="C:phagocytic cup"/>
    <property type="evidence" value="ECO:0007669"/>
    <property type="project" value="Ensembl"/>
</dbReference>
<dbReference type="GO" id="GO:0002755">
    <property type="term" value="P:MyD88-dependent toll-like receptor signaling pathway"/>
    <property type="evidence" value="ECO:0007669"/>
    <property type="project" value="Ensembl"/>
</dbReference>
<evidence type="ECO:0000256" key="11">
    <source>
        <dbReference type="ARBA" id="ARBA00022753"/>
    </source>
</evidence>
<keyword evidence="5" id="KW-1003">Cell membrane</keyword>
<organism evidence="25 26">
    <name type="scientific">Sphenodon punctatus</name>
    <name type="common">Tuatara</name>
    <name type="synonym">Hatteria punctata</name>
    <dbReference type="NCBI Taxonomy" id="8508"/>
    <lineage>
        <taxon>Eukaryota</taxon>
        <taxon>Metazoa</taxon>
        <taxon>Chordata</taxon>
        <taxon>Craniata</taxon>
        <taxon>Vertebrata</taxon>
        <taxon>Euteleostomi</taxon>
        <taxon>Lepidosauria</taxon>
        <taxon>Sphenodontia</taxon>
        <taxon>Sphenodontidae</taxon>
        <taxon>Sphenodon</taxon>
    </lineage>
</organism>
<dbReference type="GO" id="GO:0048471">
    <property type="term" value="C:perinuclear region of cytoplasm"/>
    <property type="evidence" value="ECO:0007669"/>
    <property type="project" value="Ensembl"/>
</dbReference>
<keyword evidence="26" id="KW-1185">Reference proteome</keyword>
<dbReference type="GO" id="GO:0042116">
    <property type="term" value="P:macrophage activation"/>
    <property type="evidence" value="ECO:0007669"/>
    <property type="project" value="Ensembl"/>
</dbReference>
<dbReference type="GO" id="GO:0010572">
    <property type="term" value="P:positive regulation of platelet activation"/>
    <property type="evidence" value="ECO:0007669"/>
    <property type="project" value="Ensembl"/>
</dbReference>
<keyword evidence="12" id="KW-0832">Ubl conjugation</keyword>
<dbReference type="GO" id="GO:0006909">
    <property type="term" value="P:phagocytosis"/>
    <property type="evidence" value="ECO:0007669"/>
    <property type="project" value="Ensembl"/>
</dbReference>
<dbReference type="GO" id="GO:0002730">
    <property type="term" value="P:regulation of dendritic cell cytokine production"/>
    <property type="evidence" value="ECO:0007669"/>
    <property type="project" value="Ensembl"/>
</dbReference>
<sequence>MFWRGALCPLTLFELSWAMFFWSHLAHGSPNPCLEVLPNINYKCMELHLCGIPEEIPPSTQILDLSFNPLELLTSNYFWRLLSLTFLDLIRCHIHTIEDGAFQGLHNLSTLILTGNPLQILGPRAFYGLTSLQKLVAVEANISSLADLPIGHLLTLQELNVGNNCIDSMKLPWYLTSLTSLQLLGLQSNRITYIFKGDLNALLEKEGHNITLQLSINDIKHIQPGSFKGVHLQELSLRSCFANASIMRAGLQSLAGLSVKTLVIGEHRNNERVEEFINGLFDGLLQVELQEFVLISFRHFPENKNMLFNSLNNIPTVRLVHTRLSHISEAPVNFRVRNLEFKECNFKEVPTKILSSFKELRVLRMTKCKYLIDFREYFEGLTNLETLDLSENPLTIHLSFSKLQAGAPNLKHLNLSFNHAISWSTRFSDIVKLESLDLQHTRLDEHGIYPAYLFLVNLIYLDISYTDAHIIAECMFCGLEHLRVLKMAGNSFKDNHLGNTFKNLTSLHILDVSNCKVEQVSSHTFTCLTELRELNLSNNNLLAFDPVAYKPLWALTVLDLHSNRLTVLTEKALENLPDCLAVLDISQNMFDCSCDHMGFLKWAKESKKLLRYAELMVCSSPPHMKGVQLLSFDTSSCKVNTFLVVISVMMSVVGVMCLFLIYKYYFRLYYGLVLLSGCRRFADHSDTYDAFVIHSSMDEEWVRQELETTLEGGFPPFRLCLHYRDFIPGVPIITNIIEEGFLSSRNVIIVVSPHFMESRWCSFELEVAQTWQFLDGRVSLLFILLEEVDKALLERRLGLSRYLRRKTYLEWKEWEVGRHFFWRQLTTALLDGRRWNQKGT</sequence>
<dbReference type="GO" id="GO:0001530">
    <property type="term" value="F:lipopolysaccharide binding"/>
    <property type="evidence" value="ECO:0007669"/>
    <property type="project" value="Ensembl"/>
</dbReference>
<keyword evidence="8 22" id="KW-0812">Transmembrane</keyword>
<dbReference type="GO" id="GO:0032689">
    <property type="term" value="P:negative regulation of type II interferon production"/>
    <property type="evidence" value="ECO:0007669"/>
    <property type="project" value="Ensembl"/>
</dbReference>
<keyword evidence="13 21" id="KW-0391">Immunity</keyword>
<dbReference type="GO" id="GO:0032733">
    <property type="term" value="P:positive regulation of interleukin-10 production"/>
    <property type="evidence" value="ECO:0007669"/>
    <property type="project" value="Ensembl"/>
</dbReference>
<dbReference type="PANTHER" id="PTHR24365">
    <property type="entry name" value="TOLL-LIKE RECEPTOR"/>
    <property type="match status" value="1"/>
</dbReference>
<proteinExistence type="inferred from homology"/>
<dbReference type="GO" id="GO:0045342">
    <property type="term" value="P:MHC class II biosynthetic process"/>
    <property type="evidence" value="ECO:0007669"/>
    <property type="project" value="Ensembl"/>
</dbReference>
<keyword evidence="16 21" id="KW-0675">Receptor</keyword>
<dbReference type="GO" id="GO:0032727">
    <property type="term" value="P:positive regulation of interferon-alpha production"/>
    <property type="evidence" value="ECO:0007669"/>
    <property type="project" value="Ensembl"/>
</dbReference>
<dbReference type="GO" id="GO:1900016">
    <property type="term" value="P:negative regulation of cytokine production involved in inflammatory response"/>
    <property type="evidence" value="ECO:0007669"/>
    <property type="project" value="Ensembl"/>
</dbReference>
<dbReference type="GO" id="GO:0002537">
    <property type="term" value="P:nitric oxide production involved in inflammatory response"/>
    <property type="evidence" value="ECO:0007669"/>
    <property type="project" value="Ensembl"/>
</dbReference>
<evidence type="ECO:0000256" key="3">
    <source>
        <dbReference type="ARBA" id="ARBA00004466"/>
    </source>
</evidence>
<dbReference type="GO" id="GO:0060907">
    <property type="term" value="P:positive regulation of macrophage cytokine production"/>
    <property type="evidence" value="ECO:0007669"/>
    <property type="project" value="Ensembl"/>
</dbReference>
<dbReference type="GO" id="GO:0042802">
    <property type="term" value="F:identical protein binding"/>
    <property type="evidence" value="ECO:0007669"/>
    <property type="project" value="Ensembl"/>
</dbReference>